<sequence>MDIDEEEEEAPRSKVRSAKRKRFNSVAPKSAASRAPARSAKASGTPLGSAAKRRKVSSSTLVENESATRVFALWRQDNHYYSGTVHSLVSTSPARYRINFDDGTVDDVDLSKMRLCKLMEGDQVIVPEKQKAVVSRFESGHMVIVEIDNGEELDQVEVEVGDIRIASRTFNSAWSNRTLTVEEVCPIVRPHPLKNSPSPSKMTLGSAASVRTGLLHLRKTGFVVTMSPKHDIAGKTKDKVLAAIKAAGGVIIDDWIDIFSMDGAFSRDSKRWTAKYEDIKCTVRNKNVQQVFLLSDDHNAKPKYLMALALGIPCLDYQWILESAGSGKEEDWQKYLLPAGLCESLDARVSQLVDLDWGNSSEHLREITGNKVPSKVFAGMRILCISPDYVPVPKARRNHADDGAKDSSRMVPRIILAMGASMVEAVPDLKTMSAKLLSEYDYVVVKERGDISRIPPNIKCVPFAWAKDCLIAGRLLPHPDD</sequence>
<dbReference type="Pfam" id="PF18115">
    <property type="entry name" value="Tudor_3"/>
    <property type="match status" value="1"/>
</dbReference>
<evidence type="ECO:0000256" key="3">
    <source>
        <dbReference type="ARBA" id="ARBA00023242"/>
    </source>
</evidence>
<dbReference type="InParanoid" id="S8FA79"/>
<dbReference type="GO" id="GO:0042393">
    <property type="term" value="F:histone binding"/>
    <property type="evidence" value="ECO:0007669"/>
    <property type="project" value="TreeGrafter"/>
</dbReference>
<dbReference type="AlphaFoldDB" id="S8FA79"/>
<feature type="region of interest" description="Disordered" evidence="4">
    <location>
        <begin position="1"/>
        <end position="59"/>
    </location>
</feature>
<keyword evidence="2" id="KW-0227">DNA damage</keyword>
<dbReference type="InterPro" id="IPR047252">
    <property type="entry name" value="TP53BP1-like"/>
</dbReference>
<keyword evidence="3" id="KW-0539">Nucleus</keyword>
<dbReference type="OrthoDB" id="129353at2759"/>
<name>S8FA79_FOMSC</name>
<dbReference type="InterPro" id="IPR047250">
    <property type="entry name" value="BRCT_p53bp1-like_rpt2"/>
</dbReference>
<evidence type="ECO:0000313" key="7">
    <source>
        <dbReference type="Proteomes" id="UP000015241"/>
    </source>
</evidence>
<proteinExistence type="predicted"/>
<dbReference type="InterPro" id="IPR036420">
    <property type="entry name" value="BRCT_dom_sf"/>
</dbReference>
<feature type="domain" description="BRCT" evidence="5">
    <location>
        <begin position="372"/>
        <end position="481"/>
    </location>
</feature>
<dbReference type="EMBL" id="KE504164">
    <property type="protein sequence ID" value="EPS98530.1"/>
    <property type="molecule type" value="Genomic_DNA"/>
</dbReference>
<keyword evidence="7" id="KW-1185">Reference proteome</keyword>
<dbReference type="Proteomes" id="UP000015241">
    <property type="component" value="Unassembled WGS sequence"/>
</dbReference>
<evidence type="ECO:0000256" key="1">
    <source>
        <dbReference type="ARBA" id="ARBA00004123"/>
    </source>
</evidence>
<accession>S8FA79</accession>
<dbReference type="SUPFAM" id="SSF63748">
    <property type="entry name" value="Tudor/PWWP/MBT"/>
    <property type="match status" value="1"/>
</dbReference>
<comment type="subcellular location">
    <subcellularLocation>
        <location evidence="1">Nucleus</location>
    </subcellularLocation>
</comment>
<protein>
    <recommendedName>
        <fullName evidence="5">BRCT domain-containing protein</fullName>
    </recommendedName>
</protein>
<dbReference type="Gene3D" id="3.40.50.10190">
    <property type="entry name" value="BRCT domain"/>
    <property type="match status" value="1"/>
</dbReference>
<dbReference type="Gene3D" id="2.30.30.140">
    <property type="match status" value="1"/>
</dbReference>
<dbReference type="InterPro" id="IPR041297">
    <property type="entry name" value="Crb2_Tudor"/>
</dbReference>
<dbReference type="GO" id="GO:0005634">
    <property type="term" value="C:nucleus"/>
    <property type="evidence" value="ECO:0007669"/>
    <property type="project" value="UniProtKB-SubCell"/>
</dbReference>
<dbReference type="FunCoup" id="S8FA79">
    <property type="interactions" value="179"/>
</dbReference>
<dbReference type="CDD" id="cd17724">
    <property type="entry name" value="BRCT_p53bp1_rpt2"/>
    <property type="match status" value="1"/>
</dbReference>
<reference evidence="6 7" key="1">
    <citation type="journal article" date="2012" name="Science">
        <title>The Paleozoic origin of enzymatic lignin decomposition reconstructed from 31 fungal genomes.</title>
        <authorList>
            <person name="Floudas D."/>
            <person name="Binder M."/>
            <person name="Riley R."/>
            <person name="Barry K."/>
            <person name="Blanchette R.A."/>
            <person name="Henrissat B."/>
            <person name="Martinez A.T."/>
            <person name="Otillar R."/>
            <person name="Spatafora J.W."/>
            <person name="Yadav J.S."/>
            <person name="Aerts A."/>
            <person name="Benoit I."/>
            <person name="Boyd A."/>
            <person name="Carlson A."/>
            <person name="Copeland A."/>
            <person name="Coutinho P.M."/>
            <person name="de Vries R.P."/>
            <person name="Ferreira P."/>
            <person name="Findley K."/>
            <person name="Foster B."/>
            <person name="Gaskell J."/>
            <person name="Glotzer D."/>
            <person name="Gorecki P."/>
            <person name="Heitman J."/>
            <person name="Hesse C."/>
            <person name="Hori C."/>
            <person name="Igarashi K."/>
            <person name="Jurgens J.A."/>
            <person name="Kallen N."/>
            <person name="Kersten P."/>
            <person name="Kohler A."/>
            <person name="Kuees U."/>
            <person name="Kumar T.K.A."/>
            <person name="Kuo A."/>
            <person name="LaButti K."/>
            <person name="Larrondo L.F."/>
            <person name="Lindquist E."/>
            <person name="Ling A."/>
            <person name="Lombard V."/>
            <person name="Lucas S."/>
            <person name="Lundell T."/>
            <person name="Martin R."/>
            <person name="McLaughlin D.J."/>
            <person name="Morgenstern I."/>
            <person name="Morin E."/>
            <person name="Murat C."/>
            <person name="Nagy L.G."/>
            <person name="Nolan M."/>
            <person name="Ohm R.A."/>
            <person name="Patyshakuliyeva A."/>
            <person name="Rokas A."/>
            <person name="Ruiz-Duenas F.J."/>
            <person name="Sabat G."/>
            <person name="Salamov A."/>
            <person name="Samejima M."/>
            <person name="Schmutz J."/>
            <person name="Slot J.C."/>
            <person name="St John F."/>
            <person name="Stenlid J."/>
            <person name="Sun H."/>
            <person name="Sun S."/>
            <person name="Syed K."/>
            <person name="Tsang A."/>
            <person name="Wiebenga A."/>
            <person name="Young D."/>
            <person name="Pisabarro A."/>
            <person name="Eastwood D.C."/>
            <person name="Martin F."/>
            <person name="Cullen D."/>
            <person name="Grigoriev I.V."/>
            <person name="Hibbett D.S."/>
        </authorList>
    </citation>
    <scope>NUCLEOTIDE SEQUENCE</scope>
    <source>
        <strain evidence="7">FP-58527</strain>
    </source>
</reference>
<dbReference type="GO" id="GO:0000077">
    <property type="term" value="P:DNA damage checkpoint signaling"/>
    <property type="evidence" value="ECO:0007669"/>
    <property type="project" value="TreeGrafter"/>
</dbReference>
<dbReference type="InterPro" id="IPR001357">
    <property type="entry name" value="BRCT_dom"/>
</dbReference>
<feature type="domain" description="BRCT" evidence="5">
    <location>
        <begin position="220"/>
        <end position="337"/>
    </location>
</feature>
<evidence type="ECO:0000256" key="4">
    <source>
        <dbReference type="SAM" id="MobiDB-lite"/>
    </source>
</evidence>
<dbReference type="PANTHER" id="PTHR15321">
    <property type="entry name" value="TUMOR SUPPRESSOR P53-BINDING PROTEIN 1"/>
    <property type="match status" value="1"/>
</dbReference>
<dbReference type="SUPFAM" id="SSF52113">
    <property type="entry name" value="BRCT domain"/>
    <property type="match status" value="1"/>
</dbReference>
<evidence type="ECO:0000256" key="2">
    <source>
        <dbReference type="ARBA" id="ARBA00022763"/>
    </source>
</evidence>
<dbReference type="GO" id="GO:0045944">
    <property type="term" value="P:positive regulation of transcription by RNA polymerase II"/>
    <property type="evidence" value="ECO:0007669"/>
    <property type="project" value="TreeGrafter"/>
</dbReference>
<feature type="compositionally biased region" description="Basic residues" evidence="4">
    <location>
        <begin position="13"/>
        <end position="23"/>
    </location>
</feature>
<dbReference type="PROSITE" id="PS50172">
    <property type="entry name" value="BRCT"/>
    <property type="match status" value="2"/>
</dbReference>
<gene>
    <name evidence="6" type="ORF">FOMPIDRAFT_1126188</name>
</gene>
<feature type="compositionally biased region" description="Low complexity" evidence="4">
    <location>
        <begin position="27"/>
        <end position="43"/>
    </location>
</feature>
<dbReference type="eggNOG" id="KOG3548">
    <property type="taxonomic scope" value="Eukaryota"/>
</dbReference>
<evidence type="ECO:0000313" key="6">
    <source>
        <dbReference type="EMBL" id="EPS98530.1"/>
    </source>
</evidence>
<dbReference type="InterPro" id="IPR047249">
    <property type="entry name" value="BRCT_p53bp1-like_rpt1"/>
</dbReference>
<dbReference type="CDD" id="cd17745">
    <property type="entry name" value="BRCT_p53bp1_rpt1"/>
    <property type="match status" value="1"/>
</dbReference>
<dbReference type="STRING" id="743788.S8FA79"/>
<dbReference type="HOGENOM" id="CLU_621365_0_0_1"/>
<organism evidence="6 7">
    <name type="scientific">Fomitopsis schrenkii</name>
    <name type="common">Brown rot fungus</name>
    <dbReference type="NCBI Taxonomy" id="2126942"/>
    <lineage>
        <taxon>Eukaryota</taxon>
        <taxon>Fungi</taxon>
        <taxon>Dikarya</taxon>
        <taxon>Basidiomycota</taxon>
        <taxon>Agaricomycotina</taxon>
        <taxon>Agaricomycetes</taxon>
        <taxon>Polyporales</taxon>
        <taxon>Fomitopsis</taxon>
    </lineage>
</organism>
<evidence type="ECO:0000259" key="5">
    <source>
        <dbReference type="PROSITE" id="PS50172"/>
    </source>
</evidence>
<dbReference type="PANTHER" id="PTHR15321:SF3">
    <property type="entry name" value="TP53-BINDING PROTEIN 1"/>
    <property type="match status" value="1"/>
</dbReference>